<evidence type="ECO:0000313" key="3">
    <source>
        <dbReference type="EMBL" id="MDH2050472.1"/>
    </source>
</evidence>
<accession>A0AA42WAQ0</accession>
<feature type="chain" id="PRO_5041233162" description="Lipoprotein" evidence="2">
    <location>
        <begin position="26"/>
        <end position="204"/>
    </location>
</feature>
<name>A0AA42WAQ0_9BURK</name>
<feature type="transmembrane region" description="Helical" evidence="1">
    <location>
        <begin position="173"/>
        <end position="197"/>
    </location>
</feature>
<evidence type="ECO:0000256" key="1">
    <source>
        <dbReference type="SAM" id="Phobius"/>
    </source>
</evidence>
<dbReference type="EMBL" id="JAOCKG010000003">
    <property type="protein sequence ID" value="MDH2050472.1"/>
    <property type="molecule type" value="Genomic_DNA"/>
</dbReference>
<dbReference type="RefSeq" id="WP_006226525.1">
    <property type="nucleotide sequence ID" value="NZ_ALJE01000032.1"/>
</dbReference>
<proteinExistence type="predicted"/>
<reference evidence="3" key="1">
    <citation type="submission" date="2022-09" db="EMBL/GenBank/DDBJ databases">
        <title>Intensive care unit water sources are persistently colonized with multi-drug resistant bacteria and are the site of extensive horizontal gene transfer of antibiotic resistance genes.</title>
        <authorList>
            <person name="Diorio-Toth L."/>
        </authorList>
    </citation>
    <scope>NUCLEOTIDE SEQUENCE</scope>
    <source>
        <strain evidence="3">GD03676</strain>
    </source>
</reference>
<evidence type="ECO:0000256" key="2">
    <source>
        <dbReference type="SAM" id="SignalP"/>
    </source>
</evidence>
<dbReference type="AlphaFoldDB" id="A0AA42WAQ0"/>
<evidence type="ECO:0000313" key="4">
    <source>
        <dbReference type="Proteomes" id="UP001161276"/>
    </source>
</evidence>
<organism evidence="3 4">
    <name type="scientific">Achromobacter marplatensis</name>
    <dbReference type="NCBI Taxonomy" id="470868"/>
    <lineage>
        <taxon>Bacteria</taxon>
        <taxon>Pseudomonadati</taxon>
        <taxon>Pseudomonadota</taxon>
        <taxon>Betaproteobacteria</taxon>
        <taxon>Burkholderiales</taxon>
        <taxon>Alcaligenaceae</taxon>
        <taxon>Achromobacter</taxon>
    </lineage>
</organism>
<sequence length="204" mass="22351">MTRIRVSRRLPALAMVMAMAGCASTKPYTEEVSALMVSSDSKTFAVLGPKYHYLFQMPSSMAQSLTSDFRTRLTAVILREFHVGAGGYTWGYVRLQLADNATDRDRQQAYAMHYSTTKEGLVYYTYHLEGKRYVAQPGTPSAAQAGESRQTVLDKPYRVTVMDSQGSAEAMKLLSPVTFLAGTGFVVANPAVVLFALPMAGLKP</sequence>
<dbReference type="PROSITE" id="PS51257">
    <property type="entry name" value="PROKAR_LIPOPROTEIN"/>
    <property type="match status" value="1"/>
</dbReference>
<dbReference type="Proteomes" id="UP001161276">
    <property type="component" value="Unassembled WGS sequence"/>
</dbReference>
<protein>
    <recommendedName>
        <fullName evidence="5">Lipoprotein</fullName>
    </recommendedName>
</protein>
<feature type="signal peptide" evidence="2">
    <location>
        <begin position="1"/>
        <end position="25"/>
    </location>
</feature>
<gene>
    <name evidence="3" type="ORF">N5K24_08685</name>
</gene>
<keyword evidence="2" id="KW-0732">Signal</keyword>
<keyword evidence="1" id="KW-0812">Transmembrane</keyword>
<comment type="caution">
    <text evidence="3">The sequence shown here is derived from an EMBL/GenBank/DDBJ whole genome shotgun (WGS) entry which is preliminary data.</text>
</comment>
<keyword evidence="1" id="KW-0472">Membrane</keyword>
<keyword evidence="1" id="KW-1133">Transmembrane helix</keyword>
<evidence type="ECO:0008006" key="5">
    <source>
        <dbReference type="Google" id="ProtNLM"/>
    </source>
</evidence>